<comment type="caution">
    <text evidence="2">The sequence shown here is derived from an EMBL/GenBank/DDBJ whole genome shotgun (WGS) entry which is preliminary data.</text>
</comment>
<dbReference type="PANTHER" id="PTHR42039">
    <property type="entry name" value="PUTATIVE (AFU_ORTHOLOGUE AFUA_3G02940)-RELATED"/>
    <property type="match status" value="1"/>
</dbReference>
<dbReference type="Proteomes" id="UP001172101">
    <property type="component" value="Unassembled WGS sequence"/>
</dbReference>
<accession>A0AA40BI47</accession>
<organism evidence="2 3">
    <name type="scientific">Lasiosphaeria miniovina</name>
    <dbReference type="NCBI Taxonomy" id="1954250"/>
    <lineage>
        <taxon>Eukaryota</taxon>
        <taxon>Fungi</taxon>
        <taxon>Dikarya</taxon>
        <taxon>Ascomycota</taxon>
        <taxon>Pezizomycotina</taxon>
        <taxon>Sordariomycetes</taxon>
        <taxon>Sordariomycetidae</taxon>
        <taxon>Sordariales</taxon>
        <taxon>Lasiosphaeriaceae</taxon>
        <taxon>Lasiosphaeria</taxon>
    </lineage>
</organism>
<dbReference type="PANTHER" id="PTHR42039:SF1">
    <property type="entry name" value="PUTATIVE (AFU_ORTHOLOGUE AFUA_3G02940)-RELATED"/>
    <property type="match status" value="1"/>
</dbReference>
<reference evidence="2" key="1">
    <citation type="submission" date="2023-06" db="EMBL/GenBank/DDBJ databases">
        <title>Genome-scale phylogeny and comparative genomics of the fungal order Sordariales.</title>
        <authorList>
            <consortium name="Lawrence Berkeley National Laboratory"/>
            <person name="Hensen N."/>
            <person name="Bonometti L."/>
            <person name="Westerberg I."/>
            <person name="Brannstrom I.O."/>
            <person name="Guillou S."/>
            <person name="Cros-Aarteil S."/>
            <person name="Calhoun S."/>
            <person name="Haridas S."/>
            <person name="Kuo A."/>
            <person name="Mondo S."/>
            <person name="Pangilinan J."/>
            <person name="Riley R."/>
            <person name="LaButti K."/>
            <person name="Andreopoulos B."/>
            <person name="Lipzen A."/>
            <person name="Chen C."/>
            <person name="Yanf M."/>
            <person name="Daum C."/>
            <person name="Ng V."/>
            <person name="Clum A."/>
            <person name="Steindorff A."/>
            <person name="Ohm R."/>
            <person name="Martin F."/>
            <person name="Silar P."/>
            <person name="Natvig D."/>
            <person name="Lalanne C."/>
            <person name="Gautier V."/>
            <person name="Ament-velasquez S.L."/>
            <person name="Kruys A."/>
            <person name="Hutchinson M.I."/>
            <person name="Powell A.J."/>
            <person name="Barry K."/>
            <person name="Miller A.N."/>
            <person name="Grigoriev I.V."/>
            <person name="Debuchy R."/>
            <person name="Gladieux P."/>
            <person name="Thoren M.H."/>
            <person name="Johannesson H."/>
        </authorList>
    </citation>
    <scope>NUCLEOTIDE SEQUENCE</scope>
    <source>
        <strain evidence="2">SMH2392-1A</strain>
    </source>
</reference>
<gene>
    <name evidence="2" type="ORF">B0T26DRAFT_746531</name>
</gene>
<dbReference type="AlphaFoldDB" id="A0AA40BI47"/>
<proteinExistence type="predicted"/>
<dbReference type="GO" id="GO:0019863">
    <property type="term" value="F:IgE binding"/>
    <property type="evidence" value="ECO:0007669"/>
    <property type="project" value="InterPro"/>
</dbReference>
<dbReference type="InterPro" id="IPR038903">
    <property type="entry name" value="Allergen_Asp_f_4"/>
</dbReference>
<dbReference type="RefSeq" id="XP_060303533.1">
    <property type="nucleotide sequence ID" value="XM_060444703.1"/>
</dbReference>
<keyword evidence="3" id="KW-1185">Reference proteome</keyword>
<sequence>MQLSHFLFVAGAIGAAAHPSGHHVHRSAHLKQRDALEFVKTVHTTEAANPAAAAAAPSASPAVLKESATPTPSPSASAAPAYTPFCGANAKVKRATLGQILYEGNTGKANGCKWGSNLMVVDNSIADKYDRVMTYTNHDSVPYQVICANKIGPDGAMTPMFPTDGELNFSVAPGQTKTVVADINSQGTCAFAPNEIPKAENGQYAGLWIEFDVGNTSNGGWSGADCSALVAQHYGLSVPTGSVCNFGTTYCSHMLPGGTGDNAYTKGMEAEDGVGLNLNSPKVHLEISMGQY</sequence>
<feature type="signal peptide" evidence="1">
    <location>
        <begin position="1"/>
        <end position="17"/>
    </location>
</feature>
<dbReference type="GO" id="GO:0005576">
    <property type="term" value="C:extracellular region"/>
    <property type="evidence" value="ECO:0007669"/>
    <property type="project" value="InterPro"/>
</dbReference>
<feature type="chain" id="PRO_5041350421" description="Allergen Asp f 4" evidence="1">
    <location>
        <begin position="18"/>
        <end position="292"/>
    </location>
</feature>
<dbReference type="GeneID" id="85327973"/>
<protein>
    <recommendedName>
        <fullName evidence="4">Allergen Asp f 4</fullName>
    </recommendedName>
</protein>
<evidence type="ECO:0000313" key="3">
    <source>
        <dbReference type="Proteomes" id="UP001172101"/>
    </source>
</evidence>
<dbReference type="EMBL" id="JAUIRO010000001">
    <property type="protein sequence ID" value="KAK0734656.1"/>
    <property type="molecule type" value="Genomic_DNA"/>
</dbReference>
<keyword evidence="1" id="KW-0732">Signal</keyword>
<name>A0AA40BI47_9PEZI</name>
<evidence type="ECO:0000313" key="2">
    <source>
        <dbReference type="EMBL" id="KAK0734656.1"/>
    </source>
</evidence>
<evidence type="ECO:0000256" key="1">
    <source>
        <dbReference type="SAM" id="SignalP"/>
    </source>
</evidence>
<dbReference type="Pfam" id="PF25312">
    <property type="entry name" value="Allergen_Asp_f_4"/>
    <property type="match status" value="1"/>
</dbReference>
<evidence type="ECO:0008006" key="4">
    <source>
        <dbReference type="Google" id="ProtNLM"/>
    </source>
</evidence>